<dbReference type="PANTHER" id="PTHR13271">
    <property type="entry name" value="UNCHARACTERIZED PUTATIVE METHYLTRANSFERASE"/>
    <property type="match status" value="1"/>
</dbReference>
<sequence length="544" mass="59063">MAFVFGTRACVNGRRALRRVGSCDEEARTESGRLVRACKSGRARNVTAHRVRTGVRASAGSSSSAIEVGRTRESSSTAELLELAEDVVRWLEENGVDTSGVAVKSERVEGSVELSAAQTARPDADLLVVPLSLCITADSARSALGSAVGSLRDEPSPGQQEILIALQLLAELSKGDASQFAPFIRRLTADGVRTSLPMAWTRGEITLLRGSPSYRAALDMKHSVTEEYELLRETVFADSPSVFDEDTCSLDAYIWAKGVALSQAVHLPSPVNGPALVPLATEVQFEQGATGSSNAAISITRVGWRREPHACVRSTKSIESKDVALYKRFPESLQTAADQLLNLGFVCASAAVDCVELTFGISQLDPFADDKADILAQQKLGEEVGFRVFSDEVLDVTKDMLQLARLISVTALDAFLLEAVFRGDVWDFMSLPVSADNELAACEMIKVACEASLEEYIDDGDEEDAVTDSSGEKAQFARRVVSGEKAILRDVIQAIEEEISAIDAKEYYQDRRLRELDLLRPVDESEIVDSDGTRRAGQAFDDYY</sequence>
<dbReference type="Gene3D" id="3.90.1420.10">
    <property type="entry name" value="Rubisco LSMT, substrate-binding domain"/>
    <property type="match status" value="1"/>
</dbReference>
<reference evidence="5" key="1">
    <citation type="submission" date="2021-01" db="EMBL/GenBank/DDBJ databases">
        <authorList>
            <person name="Corre E."/>
            <person name="Pelletier E."/>
            <person name="Niang G."/>
            <person name="Scheremetjew M."/>
            <person name="Finn R."/>
            <person name="Kale V."/>
            <person name="Holt S."/>
            <person name="Cochrane G."/>
            <person name="Meng A."/>
            <person name="Brown T."/>
            <person name="Cohen L."/>
        </authorList>
    </citation>
    <scope>NUCLEOTIDE SEQUENCE</scope>
    <source>
        <strain evidence="5">CCMP3276</strain>
    </source>
</reference>
<dbReference type="PANTHER" id="PTHR13271:SF136">
    <property type="entry name" value="SET DOMAIN-CONTAINING PROTEIN"/>
    <property type="match status" value="1"/>
</dbReference>
<dbReference type="InterPro" id="IPR036464">
    <property type="entry name" value="Rubisco_LSMT_subst-bd_sf"/>
</dbReference>
<dbReference type="GO" id="GO:0032259">
    <property type="term" value="P:methylation"/>
    <property type="evidence" value="ECO:0007669"/>
    <property type="project" value="UniProtKB-KW"/>
</dbReference>
<feature type="domain" description="Rubisco LSMT substrate-binding" evidence="4">
    <location>
        <begin position="363"/>
        <end position="488"/>
    </location>
</feature>
<accession>A0A7S0XHF5</accession>
<dbReference type="EMBL" id="HBFE01000312">
    <property type="protein sequence ID" value="CAD8724134.1"/>
    <property type="molecule type" value="Transcribed_RNA"/>
</dbReference>
<dbReference type="SUPFAM" id="SSF82199">
    <property type="entry name" value="SET domain"/>
    <property type="match status" value="1"/>
</dbReference>
<protein>
    <recommendedName>
        <fullName evidence="4">Rubisco LSMT substrate-binding domain-containing protein</fullName>
    </recommendedName>
</protein>
<evidence type="ECO:0000259" key="4">
    <source>
        <dbReference type="Pfam" id="PF09273"/>
    </source>
</evidence>
<dbReference type="GO" id="GO:0016279">
    <property type="term" value="F:protein-lysine N-methyltransferase activity"/>
    <property type="evidence" value="ECO:0007669"/>
    <property type="project" value="TreeGrafter"/>
</dbReference>
<keyword evidence="3" id="KW-0949">S-adenosyl-L-methionine</keyword>
<dbReference type="InterPro" id="IPR046341">
    <property type="entry name" value="SET_dom_sf"/>
</dbReference>
<dbReference type="AlphaFoldDB" id="A0A7S0XHF5"/>
<dbReference type="GO" id="GO:0005634">
    <property type="term" value="C:nucleus"/>
    <property type="evidence" value="ECO:0007669"/>
    <property type="project" value="TreeGrafter"/>
</dbReference>
<evidence type="ECO:0000256" key="1">
    <source>
        <dbReference type="ARBA" id="ARBA00022603"/>
    </source>
</evidence>
<proteinExistence type="predicted"/>
<evidence type="ECO:0000256" key="2">
    <source>
        <dbReference type="ARBA" id="ARBA00022679"/>
    </source>
</evidence>
<name>A0A7S0XHF5_9RHOD</name>
<keyword evidence="1" id="KW-0489">Methyltransferase</keyword>
<organism evidence="5">
    <name type="scientific">Erythrolobus madagascarensis</name>
    <dbReference type="NCBI Taxonomy" id="708628"/>
    <lineage>
        <taxon>Eukaryota</taxon>
        <taxon>Rhodophyta</taxon>
        <taxon>Bangiophyceae</taxon>
        <taxon>Porphyridiales</taxon>
        <taxon>Porphyridiaceae</taxon>
        <taxon>Erythrolobus</taxon>
    </lineage>
</organism>
<dbReference type="InterPro" id="IPR050600">
    <property type="entry name" value="SETD3_SETD6_MTase"/>
</dbReference>
<keyword evidence="2" id="KW-0808">Transferase</keyword>
<gene>
    <name evidence="5" type="ORF">EMAD1354_LOCUS211</name>
</gene>
<evidence type="ECO:0000313" key="5">
    <source>
        <dbReference type="EMBL" id="CAD8724134.1"/>
    </source>
</evidence>
<dbReference type="SUPFAM" id="SSF81822">
    <property type="entry name" value="RuBisCo LSMT C-terminal, substrate-binding domain"/>
    <property type="match status" value="1"/>
</dbReference>
<dbReference type="Pfam" id="PF09273">
    <property type="entry name" value="Rubis-subs-bind"/>
    <property type="match status" value="1"/>
</dbReference>
<dbReference type="Gene3D" id="3.90.1410.10">
    <property type="entry name" value="set domain protein methyltransferase, domain 1"/>
    <property type="match status" value="1"/>
</dbReference>
<evidence type="ECO:0000256" key="3">
    <source>
        <dbReference type="ARBA" id="ARBA00022691"/>
    </source>
</evidence>
<dbReference type="InterPro" id="IPR015353">
    <property type="entry name" value="Rubisco_LSMT_subst-bd"/>
</dbReference>